<evidence type="ECO:0000256" key="4">
    <source>
        <dbReference type="ARBA" id="ARBA00022723"/>
    </source>
</evidence>
<feature type="region of interest" description="Disordered" evidence="22">
    <location>
        <begin position="152"/>
        <end position="171"/>
    </location>
</feature>
<dbReference type="OrthoDB" id="408303at2759"/>
<dbReference type="AlphaFoldDB" id="A0A388L4A4"/>
<dbReference type="STRING" id="69332.A0A388L4A4"/>
<feature type="domain" description="Nudix hydrolase" evidence="23">
    <location>
        <begin position="274"/>
        <end position="402"/>
    </location>
</feature>
<comment type="catalytic activity">
    <reaction evidence="8">
        <text>2-oxo-dATP + H2O = 2-oxo-dAMP + diphosphate + H(+)</text>
        <dbReference type="Rhea" id="RHEA:31583"/>
        <dbReference type="ChEBI" id="CHEBI:15377"/>
        <dbReference type="ChEBI" id="CHEBI:15378"/>
        <dbReference type="ChEBI" id="CHEBI:33019"/>
        <dbReference type="ChEBI" id="CHEBI:63212"/>
        <dbReference type="ChEBI" id="CHEBI:77897"/>
        <dbReference type="EC" id="3.6.1.56"/>
    </reaction>
    <physiologicalReaction direction="left-to-right" evidence="8">
        <dbReference type="Rhea" id="RHEA:31584"/>
    </physiologicalReaction>
</comment>
<keyword evidence="5" id="KW-0378">Hydrolase</keyword>
<evidence type="ECO:0000256" key="5">
    <source>
        <dbReference type="ARBA" id="ARBA00022801"/>
    </source>
</evidence>
<comment type="catalytic activity">
    <reaction evidence="9">
        <text>8-oxo-dGTP + H2O = 8-oxo-dGMP + diphosphate + H(+)</text>
        <dbReference type="Rhea" id="RHEA:31575"/>
        <dbReference type="ChEBI" id="CHEBI:15377"/>
        <dbReference type="ChEBI" id="CHEBI:15378"/>
        <dbReference type="ChEBI" id="CHEBI:33019"/>
        <dbReference type="ChEBI" id="CHEBI:63224"/>
        <dbReference type="ChEBI" id="CHEBI:77896"/>
    </reaction>
    <physiologicalReaction direction="left-to-right" evidence="9">
        <dbReference type="Rhea" id="RHEA:31576"/>
    </physiologicalReaction>
</comment>
<dbReference type="PANTHER" id="PTHR43758">
    <property type="entry name" value="7,8-DIHYDRO-8-OXOGUANINE TRIPHOSPHATASE"/>
    <property type="match status" value="1"/>
</dbReference>
<dbReference type="GO" id="GO:0042262">
    <property type="term" value="P:DNA protection"/>
    <property type="evidence" value="ECO:0007669"/>
    <property type="project" value="InterPro"/>
</dbReference>
<dbReference type="PANTHER" id="PTHR43758:SF2">
    <property type="entry name" value="OXIDIZED PURINE NUCLEOSIDE TRIPHOSPHATE HYDROLASE"/>
    <property type="match status" value="1"/>
</dbReference>
<dbReference type="Gene3D" id="3.90.79.10">
    <property type="entry name" value="Nucleoside Triphosphate Pyrophosphohydrolase"/>
    <property type="match status" value="1"/>
</dbReference>
<evidence type="ECO:0000256" key="11">
    <source>
        <dbReference type="ARBA" id="ARBA00026103"/>
    </source>
</evidence>
<evidence type="ECO:0000313" key="24">
    <source>
        <dbReference type="EMBL" id="GBG77136.1"/>
    </source>
</evidence>
<proteinExistence type="inferred from homology"/>
<dbReference type="EMBL" id="BFEA01000260">
    <property type="protein sequence ID" value="GBG77136.1"/>
    <property type="molecule type" value="Genomic_DNA"/>
</dbReference>
<feature type="region of interest" description="Disordered" evidence="22">
    <location>
        <begin position="1"/>
        <end position="109"/>
    </location>
</feature>
<organism evidence="24 25">
    <name type="scientific">Chara braunii</name>
    <name type="common">Braun's stonewort</name>
    <dbReference type="NCBI Taxonomy" id="69332"/>
    <lineage>
        <taxon>Eukaryota</taxon>
        <taxon>Viridiplantae</taxon>
        <taxon>Streptophyta</taxon>
        <taxon>Charophyceae</taxon>
        <taxon>Charales</taxon>
        <taxon>Characeae</taxon>
        <taxon>Chara</taxon>
    </lineage>
</organism>
<evidence type="ECO:0000256" key="17">
    <source>
        <dbReference type="ARBA" id="ARBA00032071"/>
    </source>
</evidence>
<sequence>MSAERATCPDEIGTERGSESQEEVSEPDTWQPKRALMAGAEADGHSEGGCRNGGRRRGNNAAEIGVGIGLGIRTHGGGGGGGGGRESELTDGRHDDAAVGISVQQVKDGRSSLKERISIAADGQEGELSGNCQRQCHVADDRRDLKEKIAVADDGGADNGQEDELSGNSQRQCHVADDFRDLKENIAVAGDGGTDNGQGGELSGKSQRQCHVADDLRDLKEKIAVAGDGGAADDQEGELPGDAQLQCHVADDRSRKEMALAGDGGGADGRQGCLPNAKLLTLVIVEKNGRLLLGRKKRGFGEGYYNGFGGKVEDGENIRESAARELEEEALIKPLDMNRRGILIFHFDDKPLPWEVHVFHVADYEGVPGETEEMAPEWFEKDDIPFEKMWADDRFWYPEFLNGRKFWGEFYFRNTHILEHHKLDTF</sequence>
<comment type="similarity">
    <text evidence="2">Belongs to the Nudix hydrolase family.</text>
</comment>
<dbReference type="GO" id="GO:0046872">
    <property type="term" value="F:metal ion binding"/>
    <property type="evidence" value="ECO:0007669"/>
    <property type="project" value="UniProtKB-KW"/>
</dbReference>
<dbReference type="InterPro" id="IPR000086">
    <property type="entry name" value="NUDIX_hydrolase_dom"/>
</dbReference>
<dbReference type="PRINTS" id="PR01403">
    <property type="entry name" value="8OXTPHPHTASE"/>
</dbReference>
<comment type="catalytic activity">
    <reaction evidence="19">
        <text>O(6)-methyl-dGTP + H2O = O(6)-methyl-dGMP + diphosphate + H(+)</text>
        <dbReference type="Rhea" id="RHEA:67600"/>
        <dbReference type="ChEBI" id="CHEBI:15377"/>
        <dbReference type="ChEBI" id="CHEBI:15378"/>
        <dbReference type="ChEBI" id="CHEBI:33019"/>
        <dbReference type="ChEBI" id="CHEBI:169974"/>
        <dbReference type="ChEBI" id="CHEBI:169975"/>
    </reaction>
    <physiologicalReaction direction="left-to-right" evidence="19">
        <dbReference type="Rhea" id="RHEA:67601"/>
    </physiologicalReaction>
</comment>
<evidence type="ECO:0000256" key="15">
    <source>
        <dbReference type="ARBA" id="ARBA00030682"/>
    </source>
</evidence>
<evidence type="ECO:0000256" key="8">
    <source>
        <dbReference type="ARBA" id="ARBA00024459"/>
    </source>
</evidence>
<evidence type="ECO:0000256" key="20">
    <source>
        <dbReference type="ARBA" id="ARBA00049032"/>
    </source>
</evidence>
<evidence type="ECO:0000256" key="7">
    <source>
        <dbReference type="ARBA" id="ARBA00024448"/>
    </source>
</evidence>
<name>A0A388L4A4_CHABU</name>
<dbReference type="EC" id="3.6.1.56" evidence="11"/>
<keyword evidence="25" id="KW-1185">Reference proteome</keyword>
<comment type="catalytic activity">
    <reaction evidence="7">
        <text>8-oxo-dATP + H2O = 8-oxo-dAMP + diphosphate + H(+)</text>
        <dbReference type="Rhea" id="RHEA:65396"/>
        <dbReference type="ChEBI" id="CHEBI:15377"/>
        <dbReference type="ChEBI" id="CHEBI:15378"/>
        <dbReference type="ChEBI" id="CHEBI:33019"/>
        <dbReference type="ChEBI" id="CHEBI:71361"/>
        <dbReference type="ChEBI" id="CHEBI:172871"/>
    </reaction>
    <physiologicalReaction direction="left-to-right" evidence="7">
        <dbReference type="Rhea" id="RHEA:65397"/>
    </physiologicalReaction>
</comment>
<comment type="function">
    <text evidence="21">Oxidized purine nucleoside triphosphate hydrolase which is a prominent sanitizer of the oxidized nucleotide pool. Catalyzes the hydrolysis of 2-oxo-dATP (2-hydroxy-dATP) into 2-oxo-dAMP. Also has a significant hydrolase activity toward 2-oxo-ATP, 8-oxo-dGTP and 8-oxo-dATP. Through the hydrolysis of oxidized purine nucleoside triphosphates, prevents their incorporation into DNA and the subsequent transversions A:T to C:G and G:C to T:A. Also catalyzes the hydrolysis of methylated purine nucleoside triphosphate preventing their integration into DNA. Through this antimutagenic activity protects cells from oxidative stress.</text>
</comment>
<evidence type="ECO:0000256" key="22">
    <source>
        <dbReference type="SAM" id="MobiDB-lite"/>
    </source>
</evidence>
<comment type="caution">
    <text evidence="24">The sequence shown here is derived from an EMBL/GenBank/DDBJ whole genome shotgun (WGS) entry which is preliminary data.</text>
</comment>
<evidence type="ECO:0000256" key="1">
    <source>
        <dbReference type="ARBA" id="ARBA00001946"/>
    </source>
</evidence>
<accession>A0A388L4A4</accession>
<evidence type="ECO:0000256" key="16">
    <source>
        <dbReference type="ARBA" id="ARBA00031927"/>
    </source>
</evidence>
<comment type="catalytic activity">
    <reaction evidence="10">
        <text>2-oxo-ATP + H2O = 2-oxo-AMP + diphosphate + H(+)</text>
        <dbReference type="Rhea" id="RHEA:67392"/>
        <dbReference type="ChEBI" id="CHEBI:15377"/>
        <dbReference type="ChEBI" id="CHEBI:15378"/>
        <dbReference type="ChEBI" id="CHEBI:33019"/>
        <dbReference type="ChEBI" id="CHEBI:71395"/>
        <dbReference type="ChEBI" id="CHEBI:172878"/>
    </reaction>
    <physiologicalReaction direction="left-to-right" evidence="10">
        <dbReference type="Rhea" id="RHEA:67393"/>
    </physiologicalReaction>
</comment>
<protein>
    <recommendedName>
        <fullName evidence="12">Oxidized purine nucleoside triphosphate hydrolase</fullName>
        <ecNumber evidence="11">3.6.1.56</ecNumber>
    </recommendedName>
    <alternativeName>
        <fullName evidence="16">2-hydroxy-dATP diphosphatase</fullName>
    </alternativeName>
    <alternativeName>
        <fullName evidence="15">7,8-dihydro-8-oxoguanine triphosphatase</fullName>
    </alternativeName>
    <alternativeName>
        <fullName evidence="14">8-oxo-dGTPase</fullName>
    </alternativeName>
    <alternativeName>
        <fullName evidence="17">Methylated purine nucleoside triphosphate hydrolase</fullName>
    </alternativeName>
    <alternativeName>
        <fullName evidence="13">Nucleoside diphosphate-linked moiety X motif 1</fullName>
    </alternativeName>
</protein>
<dbReference type="Proteomes" id="UP000265515">
    <property type="component" value="Unassembled WGS sequence"/>
</dbReference>
<evidence type="ECO:0000256" key="2">
    <source>
        <dbReference type="ARBA" id="ARBA00005582"/>
    </source>
</evidence>
<comment type="catalytic activity">
    <reaction evidence="18">
        <text>N(6)-methyl-ATP + H2O = N(6)-methyl-AMP + diphosphate + H(+)</text>
        <dbReference type="Rhea" id="RHEA:67608"/>
        <dbReference type="ChEBI" id="CHEBI:15377"/>
        <dbReference type="ChEBI" id="CHEBI:15378"/>
        <dbReference type="ChEBI" id="CHEBI:33019"/>
        <dbReference type="ChEBI" id="CHEBI:144842"/>
        <dbReference type="ChEBI" id="CHEBI:172873"/>
    </reaction>
    <physiologicalReaction direction="left-to-right" evidence="18">
        <dbReference type="Rhea" id="RHEA:67609"/>
    </physiologicalReaction>
</comment>
<dbReference type="SUPFAM" id="SSF55811">
    <property type="entry name" value="Nudix"/>
    <property type="match status" value="1"/>
</dbReference>
<evidence type="ECO:0000256" key="12">
    <source>
        <dbReference type="ARBA" id="ARBA00026218"/>
    </source>
</evidence>
<evidence type="ECO:0000256" key="19">
    <source>
        <dbReference type="ARBA" id="ARBA00048894"/>
    </source>
</evidence>
<evidence type="ECO:0000256" key="6">
    <source>
        <dbReference type="ARBA" id="ARBA00022842"/>
    </source>
</evidence>
<feature type="compositionally biased region" description="Basic and acidic residues" evidence="22">
    <location>
        <begin position="85"/>
        <end position="97"/>
    </location>
</feature>
<dbReference type="Gramene" id="GBG77136">
    <property type="protein sequence ID" value="GBG77136"/>
    <property type="gene ID" value="CBR_g23462"/>
</dbReference>
<evidence type="ECO:0000256" key="18">
    <source>
        <dbReference type="ARBA" id="ARBA00048002"/>
    </source>
</evidence>
<comment type="catalytic activity">
    <reaction evidence="20">
        <text>N(6)-methyl-dATP + H2O = N(6)-methyl-dAMP + diphosphate + H(+)</text>
        <dbReference type="Rhea" id="RHEA:67604"/>
        <dbReference type="ChEBI" id="CHEBI:15377"/>
        <dbReference type="ChEBI" id="CHEBI:15378"/>
        <dbReference type="ChEBI" id="CHEBI:33019"/>
        <dbReference type="ChEBI" id="CHEBI:169976"/>
        <dbReference type="ChEBI" id="CHEBI:172872"/>
    </reaction>
    <physiologicalReaction direction="left-to-right" evidence="20">
        <dbReference type="Rhea" id="RHEA:67605"/>
    </physiologicalReaction>
</comment>
<evidence type="ECO:0000256" key="3">
    <source>
        <dbReference type="ARBA" id="ARBA00011245"/>
    </source>
</evidence>
<evidence type="ECO:0000256" key="21">
    <source>
        <dbReference type="ARBA" id="ARBA00053094"/>
    </source>
</evidence>
<comment type="cofactor">
    <cofactor evidence="1">
        <name>Mg(2+)</name>
        <dbReference type="ChEBI" id="CHEBI:18420"/>
    </cofactor>
</comment>
<evidence type="ECO:0000256" key="14">
    <source>
        <dbReference type="ARBA" id="ARBA00030634"/>
    </source>
</evidence>
<evidence type="ECO:0000259" key="23">
    <source>
        <dbReference type="PROSITE" id="PS51462"/>
    </source>
</evidence>
<evidence type="ECO:0000313" key="25">
    <source>
        <dbReference type="Proteomes" id="UP000265515"/>
    </source>
</evidence>
<dbReference type="GO" id="GO:0008828">
    <property type="term" value="F:dATP diphosphatase activity"/>
    <property type="evidence" value="ECO:0007669"/>
    <property type="project" value="UniProtKB-EC"/>
</dbReference>
<dbReference type="GO" id="GO:0005737">
    <property type="term" value="C:cytoplasm"/>
    <property type="evidence" value="ECO:0007669"/>
    <property type="project" value="TreeGrafter"/>
</dbReference>
<evidence type="ECO:0000256" key="13">
    <source>
        <dbReference type="ARBA" id="ARBA00029673"/>
    </source>
</evidence>
<reference evidence="24 25" key="1">
    <citation type="journal article" date="2018" name="Cell">
        <title>The Chara Genome: Secondary Complexity and Implications for Plant Terrestrialization.</title>
        <authorList>
            <person name="Nishiyama T."/>
            <person name="Sakayama H."/>
            <person name="Vries J.D."/>
            <person name="Buschmann H."/>
            <person name="Saint-Marcoux D."/>
            <person name="Ullrich K.K."/>
            <person name="Haas F.B."/>
            <person name="Vanderstraeten L."/>
            <person name="Becker D."/>
            <person name="Lang D."/>
            <person name="Vosolsobe S."/>
            <person name="Rombauts S."/>
            <person name="Wilhelmsson P.K.I."/>
            <person name="Janitza P."/>
            <person name="Kern R."/>
            <person name="Heyl A."/>
            <person name="Rumpler F."/>
            <person name="Villalobos L.I.A.C."/>
            <person name="Clay J.M."/>
            <person name="Skokan R."/>
            <person name="Toyoda A."/>
            <person name="Suzuki Y."/>
            <person name="Kagoshima H."/>
            <person name="Schijlen E."/>
            <person name="Tajeshwar N."/>
            <person name="Catarino B."/>
            <person name="Hetherington A.J."/>
            <person name="Saltykova A."/>
            <person name="Bonnot C."/>
            <person name="Breuninger H."/>
            <person name="Symeonidi A."/>
            <person name="Radhakrishnan G.V."/>
            <person name="Van Nieuwerburgh F."/>
            <person name="Deforce D."/>
            <person name="Chang C."/>
            <person name="Karol K.G."/>
            <person name="Hedrich R."/>
            <person name="Ulvskov P."/>
            <person name="Glockner G."/>
            <person name="Delwiche C.F."/>
            <person name="Petrasek J."/>
            <person name="Van de Peer Y."/>
            <person name="Friml J."/>
            <person name="Beilby M."/>
            <person name="Dolan L."/>
            <person name="Kohara Y."/>
            <person name="Sugano S."/>
            <person name="Fujiyama A."/>
            <person name="Delaux P.-M."/>
            <person name="Quint M."/>
            <person name="TheiBen G."/>
            <person name="Hagemann M."/>
            <person name="Harholt J."/>
            <person name="Dunand C."/>
            <person name="Zachgo S."/>
            <person name="Langdale J."/>
            <person name="Maumus F."/>
            <person name="Straeten D.V.D."/>
            <person name="Gould S.B."/>
            <person name="Rensing S.A."/>
        </authorList>
    </citation>
    <scope>NUCLEOTIDE SEQUENCE [LARGE SCALE GENOMIC DNA]</scope>
    <source>
        <strain evidence="24 25">S276</strain>
    </source>
</reference>
<dbReference type="GO" id="GO:0008413">
    <property type="term" value="F:8-oxo-7,8-dihydroguanosine triphosphate pyrophosphatase activity"/>
    <property type="evidence" value="ECO:0007669"/>
    <property type="project" value="InterPro"/>
</dbReference>
<gene>
    <name evidence="24" type="ORF">CBR_g23462</name>
</gene>
<keyword evidence="4" id="KW-0479">Metal-binding</keyword>
<dbReference type="PROSITE" id="PS51462">
    <property type="entry name" value="NUDIX"/>
    <property type="match status" value="1"/>
</dbReference>
<keyword evidence="6" id="KW-0460">Magnesium</keyword>
<dbReference type="CDD" id="cd03427">
    <property type="entry name" value="NUDIX_MTH1_Nudt1"/>
    <property type="match status" value="1"/>
</dbReference>
<dbReference type="InterPro" id="IPR015797">
    <property type="entry name" value="NUDIX_hydrolase-like_dom_sf"/>
</dbReference>
<dbReference type="InterPro" id="IPR003563">
    <property type="entry name" value="8ODP"/>
</dbReference>
<dbReference type="Pfam" id="PF00293">
    <property type="entry name" value="NUDIX"/>
    <property type="match status" value="1"/>
</dbReference>
<evidence type="ECO:0000256" key="10">
    <source>
        <dbReference type="ARBA" id="ARBA00024596"/>
    </source>
</evidence>
<evidence type="ECO:0000256" key="9">
    <source>
        <dbReference type="ARBA" id="ARBA00024486"/>
    </source>
</evidence>
<comment type="subunit">
    <text evidence="3">Monomer.</text>
</comment>
<feature type="compositionally biased region" description="Gly residues" evidence="22">
    <location>
        <begin position="66"/>
        <end position="84"/>
    </location>
</feature>